<evidence type="ECO:0000256" key="4">
    <source>
        <dbReference type="SAM" id="Phobius"/>
    </source>
</evidence>
<dbReference type="Pfam" id="PF12833">
    <property type="entry name" value="HTH_18"/>
    <property type="match status" value="1"/>
</dbReference>
<keyword evidence="2" id="KW-0238">DNA-binding</keyword>
<gene>
    <name evidence="6" type="ORF">MKY91_02480</name>
</gene>
<feature type="domain" description="HTH araC/xylS-type" evidence="5">
    <location>
        <begin position="668"/>
        <end position="765"/>
    </location>
</feature>
<dbReference type="Proteomes" id="UP001418796">
    <property type="component" value="Unassembled WGS sequence"/>
</dbReference>
<keyword evidence="7" id="KW-1185">Reference proteome</keyword>
<dbReference type="SMART" id="SM00342">
    <property type="entry name" value="HTH_ARAC"/>
    <property type="match status" value="1"/>
</dbReference>
<evidence type="ECO:0000256" key="3">
    <source>
        <dbReference type="ARBA" id="ARBA00023163"/>
    </source>
</evidence>
<dbReference type="RefSeq" id="WP_343129187.1">
    <property type="nucleotide sequence ID" value="NZ_JBCITK010000001.1"/>
</dbReference>
<comment type="caution">
    <text evidence="6">The sequence shown here is derived from an EMBL/GenBank/DDBJ whole genome shotgun (WGS) entry which is preliminary data.</text>
</comment>
<keyword evidence="4" id="KW-0472">Membrane</keyword>
<dbReference type="PROSITE" id="PS01124">
    <property type="entry name" value="HTH_ARAC_FAMILY_2"/>
    <property type="match status" value="1"/>
</dbReference>
<feature type="transmembrane region" description="Helical" evidence="4">
    <location>
        <begin position="20"/>
        <end position="41"/>
    </location>
</feature>
<dbReference type="PANTHER" id="PTHR43280">
    <property type="entry name" value="ARAC-FAMILY TRANSCRIPTIONAL REGULATOR"/>
    <property type="match status" value="1"/>
</dbReference>
<evidence type="ECO:0000313" key="7">
    <source>
        <dbReference type="Proteomes" id="UP001418796"/>
    </source>
</evidence>
<dbReference type="Gene3D" id="3.30.450.20">
    <property type="entry name" value="PAS domain"/>
    <property type="match status" value="1"/>
</dbReference>
<dbReference type="InterPro" id="IPR009057">
    <property type="entry name" value="Homeodomain-like_sf"/>
</dbReference>
<dbReference type="InterPro" id="IPR018060">
    <property type="entry name" value="HTH_AraC"/>
</dbReference>
<dbReference type="PROSITE" id="PS00041">
    <property type="entry name" value="HTH_ARAC_FAMILY_1"/>
    <property type="match status" value="1"/>
</dbReference>
<dbReference type="SUPFAM" id="SSF46689">
    <property type="entry name" value="Homeodomain-like"/>
    <property type="match status" value="2"/>
</dbReference>
<accession>A0ABU9VDX5</accession>
<proteinExistence type="predicted"/>
<keyword evidence="3" id="KW-0804">Transcription</keyword>
<name>A0ABU9VDX5_9BACI</name>
<evidence type="ECO:0000313" key="6">
    <source>
        <dbReference type="EMBL" id="MEN0642028.1"/>
    </source>
</evidence>
<keyword evidence="4" id="KW-1133">Transmembrane helix</keyword>
<protein>
    <submittedName>
        <fullName evidence="6">AraC family transcriptional regulator</fullName>
    </submittedName>
</protein>
<evidence type="ECO:0000256" key="1">
    <source>
        <dbReference type="ARBA" id="ARBA00023015"/>
    </source>
</evidence>
<organism evidence="6 7">
    <name type="scientific">Alkalicoccobacillus gibsonii</name>
    <dbReference type="NCBI Taxonomy" id="79881"/>
    <lineage>
        <taxon>Bacteria</taxon>
        <taxon>Bacillati</taxon>
        <taxon>Bacillota</taxon>
        <taxon>Bacilli</taxon>
        <taxon>Bacillales</taxon>
        <taxon>Bacillaceae</taxon>
        <taxon>Alkalicoccobacillus</taxon>
    </lineage>
</organism>
<reference evidence="6 7" key="1">
    <citation type="submission" date="2024-03" db="EMBL/GenBank/DDBJ databases">
        <title>Bacilli Hybrid Assemblies.</title>
        <authorList>
            <person name="Kovac J."/>
        </authorList>
    </citation>
    <scope>NUCLEOTIDE SEQUENCE [LARGE SCALE GENOMIC DNA]</scope>
    <source>
        <strain evidence="6 7">FSL R7-0666</strain>
    </source>
</reference>
<evidence type="ECO:0000256" key="2">
    <source>
        <dbReference type="ARBA" id="ARBA00023125"/>
    </source>
</evidence>
<dbReference type="EMBL" id="JBCITK010000001">
    <property type="protein sequence ID" value="MEN0642028.1"/>
    <property type="molecule type" value="Genomic_DNA"/>
</dbReference>
<dbReference type="PANTHER" id="PTHR43280:SF28">
    <property type="entry name" value="HTH-TYPE TRANSCRIPTIONAL ACTIVATOR RHAS"/>
    <property type="match status" value="1"/>
</dbReference>
<evidence type="ECO:0000259" key="5">
    <source>
        <dbReference type="PROSITE" id="PS01124"/>
    </source>
</evidence>
<dbReference type="Gene3D" id="1.10.10.60">
    <property type="entry name" value="Homeodomain-like"/>
    <property type="match status" value="2"/>
</dbReference>
<sequence>MNLIKRIKRGWSREYFRNNFLLILIITFIPGIISGVGIQWFGVTAVKGELRERHTIQIAETAEMVDDQLEYLELSLSYWAFEKRFGPDLLDRNFVKDVLETRDMMQLLTVIQGSHPLIERVELYINKDDEPLLFSPFYSKVKPVEYAYYQSLLKSDHSMGWTHQEQPRSDREESTILSHSIPGASQMPLGMLSVTLDQEKFGQLIQTLKTDEQGITFIMDSRQQMIAPGMDSTDAHFVSALKNELSQLESNSGSIEYAYNGDSYSVSFGQLDRVNDQWTYVSAVPLSAITAPIEWISKSIVFISLTGLVVALILTWFGSQTIYRPVERLIEKVQKENDGDEPDNPQGEFTMLEEGFTQLYQERQRLKSRLTSETPQLQKSFLIQLSQGYLYQQTKQQLTERMENYGWKIEGHAFRVIDIQAIGMDEGNHSFITSDEGLITFSIQNIVEELCEKYFDQFSVLDNYDLSVSLFLIEQSAHTQAIRSFVQELSSIVNRLLKLQLIISVSESSNQVKRIHALFEETRQGKYQRRFKNQNQILFLEEAPKEHKRNQTSYPFEIEREVIQSIRKGDREEIHHQLERFLNQLVSHAKTWGSIQMGMLQLFSRIQHEILHSDIHLEEIFSNRNLYSELSIIKEPVRMLSWLETKVIEPYLAHLKERVNQEAKGLVDDVIAYLKAAYMDDISLDHCAEKFETNAHTLSRSFKKVTGTKFIDYLTELRINTSKKLLIETNLKIHEVAEQVGYRHSYFNRIFKKSVDLSPSDFRKKYGQ</sequence>
<keyword evidence="4" id="KW-0812">Transmembrane</keyword>
<keyword evidence="1" id="KW-0805">Transcription regulation</keyword>
<dbReference type="InterPro" id="IPR018062">
    <property type="entry name" value="HTH_AraC-typ_CS"/>
</dbReference>